<sequence length="319" mass="36034">MARWRITQFTPASAEVQPKNFQERVCAVLVILAGMVGFSTFVSSITQAMARLHHARRAELEQHARMRRFFIENQISFDVGNRINIFLKERNFNRQSRTFESDVASFAILPEGLRRELHAEMYRPVAATHYFLHHALHLDQGFAEELCHHAMSEFSVERAGELFGPPHGASEAAFHVRSGVGDYVRRGGQALAAMRLAGKWLCEVALWLEWRPRGSIVATSMLECVALDAPAFRKLASSKAILLLVCARYAREYRSHLIAAEDRETSAELGFNMEVQEQMVSAAFSDSDVFARSETFSSYVRVSSPLARLGPRAFRRAVQ</sequence>
<dbReference type="SUPFAM" id="SSF51206">
    <property type="entry name" value="cAMP-binding domain-like"/>
    <property type="match status" value="1"/>
</dbReference>
<name>A0ABN9Y5X6_9DINO</name>
<accession>A0ABN9Y5X6</accession>
<gene>
    <name evidence="2" type="ORF">PCOR1329_LOCUS81878</name>
</gene>
<dbReference type="InterPro" id="IPR018490">
    <property type="entry name" value="cNMP-bd_dom_sf"/>
</dbReference>
<evidence type="ECO:0000256" key="1">
    <source>
        <dbReference type="SAM" id="Phobius"/>
    </source>
</evidence>
<keyword evidence="1" id="KW-0812">Transmembrane</keyword>
<evidence type="ECO:0000313" key="2">
    <source>
        <dbReference type="EMBL" id="CAK0906619.1"/>
    </source>
</evidence>
<reference evidence="2" key="1">
    <citation type="submission" date="2023-10" db="EMBL/GenBank/DDBJ databases">
        <authorList>
            <person name="Chen Y."/>
            <person name="Shah S."/>
            <person name="Dougan E. K."/>
            <person name="Thang M."/>
            <person name="Chan C."/>
        </authorList>
    </citation>
    <scope>NUCLEOTIDE SEQUENCE [LARGE SCALE GENOMIC DNA]</scope>
</reference>
<keyword evidence="1" id="KW-0472">Membrane</keyword>
<dbReference type="Proteomes" id="UP001189429">
    <property type="component" value="Unassembled WGS sequence"/>
</dbReference>
<keyword evidence="3" id="KW-1185">Reference proteome</keyword>
<evidence type="ECO:0008006" key="4">
    <source>
        <dbReference type="Google" id="ProtNLM"/>
    </source>
</evidence>
<proteinExistence type="predicted"/>
<comment type="caution">
    <text evidence="2">The sequence shown here is derived from an EMBL/GenBank/DDBJ whole genome shotgun (WGS) entry which is preliminary data.</text>
</comment>
<evidence type="ECO:0000313" key="3">
    <source>
        <dbReference type="Proteomes" id="UP001189429"/>
    </source>
</evidence>
<dbReference type="EMBL" id="CAUYUJ010021724">
    <property type="protein sequence ID" value="CAK0906619.1"/>
    <property type="molecule type" value="Genomic_DNA"/>
</dbReference>
<feature type="transmembrane region" description="Helical" evidence="1">
    <location>
        <begin position="25"/>
        <end position="45"/>
    </location>
</feature>
<keyword evidence="1" id="KW-1133">Transmembrane helix</keyword>
<organism evidence="2 3">
    <name type="scientific">Prorocentrum cordatum</name>
    <dbReference type="NCBI Taxonomy" id="2364126"/>
    <lineage>
        <taxon>Eukaryota</taxon>
        <taxon>Sar</taxon>
        <taxon>Alveolata</taxon>
        <taxon>Dinophyceae</taxon>
        <taxon>Prorocentrales</taxon>
        <taxon>Prorocentraceae</taxon>
        <taxon>Prorocentrum</taxon>
    </lineage>
</organism>
<protein>
    <recommendedName>
        <fullName evidence="4">Cyclic nucleotide-binding domain-containing protein</fullName>
    </recommendedName>
</protein>